<proteinExistence type="predicted"/>
<keyword evidence="2" id="KW-1185">Reference proteome</keyword>
<accession>A0A392VPU7</accession>
<organism evidence="1 2">
    <name type="scientific">Trifolium medium</name>
    <dbReference type="NCBI Taxonomy" id="97028"/>
    <lineage>
        <taxon>Eukaryota</taxon>
        <taxon>Viridiplantae</taxon>
        <taxon>Streptophyta</taxon>
        <taxon>Embryophyta</taxon>
        <taxon>Tracheophyta</taxon>
        <taxon>Spermatophyta</taxon>
        <taxon>Magnoliopsida</taxon>
        <taxon>eudicotyledons</taxon>
        <taxon>Gunneridae</taxon>
        <taxon>Pentapetalae</taxon>
        <taxon>rosids</taxon>
        <taxon>fabids</taxon>
        <taxon>Fabales</taxon>
        <taxon>Fabaceae</taxon>
        <taxon>Papilionoideae</taxon>
        <taxon>50 kb inversion clade</taxon>
        <taxon>NPAAA clade</taxon>
        <taxon>Hologalegina</taxon>
        <taxon>IRL clade</taxon>
        <taxon>Trifolieae</taxon>
        <taxon>Trifolium</taxon>
    </lineage>
</organism>
<dbReference type="Proteomes" id="UP000265520">
    <property type="component" value="Unassembled WGS sequence"/>
</dbReference>
<evidence type="ECO:0000313" key="2">
    <source>
        <dbReference type="Proteomes" id="UP000265520"/>
    </source>
</evidence>
<protein>
    <submittedName>
        <fullName evidence="1">Uncharacterized protein</fullName>
    </submittedName>
</protein>
<comment type="caution">
    <text evidence="1">The sequence shown here is derived from an EMBL/GenBank/DDBJ whole genome shotgun (WGS) entry which is preliminary data.</text>
</comment>
<name>A0A392VPU7_9FABA</name>
<evidence type="ECO:0000313" key="1">
    <source>
        <dbReference type="EMBL" id="MCI89472.1"/>
    </source>
</evidence>
<dbReference type="AlphaFoldDB" id="A0A392VPU7"/>
<reference evidence="1 2" key="1">
    <citation type="journal article" date="2018" name="Front. Plant Sci.">
        <title>Red Clover (Trifolium pratense) and Zigzag Clover (T. medium) - A Picture of Genomic Similarities and Differences.</title>
        <authorList>
            <person name="Dluhosova J."/>
            <person name="Istvanek J."/>
            <person name="Nedelnik J."/>
            <person name="Repkova J."/>
        </authorList>
    </citation>
    <scope>NUCLEOTIDE SEQUENCE [LARGE SCALE GENOMIC DNA]</scope>
    <source>
        <strain evidence="2">cv. 10/8</strain>
        <tissue evidence="1">Leaf</tissue>
    </source>
</reference>
<feature type="non-terminal residue" evidence="1">
    <location>
        <position position="54"/>
    </location>
</feature>
<sequence>MEKGVEVRALQMKLWLAGMHSVRAAAMGGGLVLLFRDSGEDVGEPARNKEWWGG</sequence>
<dbReference type="EMBL" id="LXQA011220235">
    <property type="protein sequence ID" value="MCI89472.1"/>
    <property type="molecule type" value="Genomic_DNA"/>
</dbReference>